<feature type="compositionally biased region" description="Basic and acidic residues" evidence="1">
    <location>
        <begin position="43"/>
        <end position="52"/>
    </location>
</feature>
<organism evidence="4">
    <name type="scientific">Accumulibacter regalis</name>
    <dbReference type="NCBI Taxonomy" id="522306"/>
    <lineage>
        <taxon>Bacteria</taxon>
        <taxon>Pseudomonadati</taxon>
        <taxon>Pseudomonadota</taxon>
        <taxon>Betaproteobacteria</taxon>
        <taxon>Candidatus Accumulibacter</taxon>
    </lineage>
</organism>
<dbReference type="InterPro" id="IPR025392">
    <property type="entry name" value="DUF4124"/>
</dbReference>
<feature type="region of interest" description="Disordered" evidence="1">
    <location>
        <begin position="29"/>
        <end position="119"/>
    </location>
</feature>
<evidence type="ECO:0000313" key="4">
    <source>
        <dbReference type="EMBL" id="ACV35231.1"/>
    </source>
</evidence>
<protein>
    <recommendedName>
        <fullName evidence="3">DUF4124 domain-containing protein</fullName>
    </recommendedName>
</protein>
<feature type="compositionally biased region" description="Basic and acidic residues" evidence="1">
    <location>
        <begin position="65"/>
        <end position="102"/>
    </location>
</feature>
<dbReference type="KEGG" id="app:CAP2UW1_1935"/>
<name>C7RLY2_ACCRE</name>
<keyword evidence="2" id="KW-0732">Signal</keyword>
<reference evidence="4" key="2">
    <citation type="submission" date="2009-09" db="EMBL/GenBank/DDBJ databases">
        <title>Complete sequence of chromosome of Candidatus Accumulibacter phosphatis clade IIA str. UW-1.</title>
        <authorList>
            <consortium name="US DOE Joint Genome Institute"/>
            <person name="Martin H.G."/>
            <person name="Ivanova N."/>
            <person name="Kunin V."/>
            <person name="Warnecke F."/>
            <person name="Barry K."/>
            <person name="He S."/>
            <person name="Salamov A."/>
            <person name="Szeto E."/>
            <person name="Dalin E."/>
            <person name="Pangilinan J.L."/>
            <person name="Lapidus A."/>
            <person name="Lowry S."/>
            <person name="Kyrpides N.C."/>
            <person name="McMahon K.D."/>
            <person name="Hugenholtz P."/>
        </authorList>
    </citation>
    <scope>NUCLEOTIDE SEQUENCE [LARGE SCALE GENOMIC DNA]</scope>
    <source>
        <strain evidence="4">UW-1</strain>
    </source>
</reference>
<evidence type="ECO:0000259" key="3">
    <source>
        <dbReference type="Pfam" id="PF13511"/>
    </source>
</evidence>
<dbReference type="Pfam" id="PF13511">
    <property type="entry name" value="DUF4124"/>
    <property type="match status" value="1"/>
</dbReference>
<evidence type="ECO:0000256" key="1">
    <source>
        <dbReference type="SAM" id="MobiDB-lite"/>
    </source>
</evidence>
<reference evidence="4" key="1">
    <citation type="submission" date="2009-08" db="EMBL/GenBank/DDBJ databases">
        <authorList>
            <consortium name="US DOE Joint Genome Institute"/>
            <person name="Lucas S."/>
            <person name="Copeland A."/>
            <person name="Lapidus A."/>
            <person name="Glavina del Rio T."/>
            <person name="Dalin E."/>
            <person name="Tice H."/>
            <person name="Bruce D."/>
            <person name="Barry K."/>
            <person name="Pitluck S."/>
            <person name="Lowry S."/>
            <person name="Larimer F."/>
            <person name="Land M."/>
            <person name="Hauser L."/>
            <person name="Kyrpides N."/>
            <person name="Ivanova N."/>
            <person name="McMahon K.D."/>
            <person name="Hugenholtz P."/>
        </authorList>
    </citation>
    <scope>NUCLEOTIDE SEQUENCE</scope>
    <source>
        <strain evidence="4">UW-1</strain>
    </source>
</reference>
<dbReference type="AlphaFoldDB" id="C7RLY2"/>
<dbReference type="EMBL" id="CP001715">
    <property type="protein sequence ID" value="ACV35231.1"/>
    <property type="molecule type" value="Genomic_DNA"/>
</dbReference>
<sequence length="149" mass="16846" precursor="true">MTMRHFAFATAALFAAVAAHAQIYKWQDENNKTVISDRPPVGKVREQKKIEAEAPVASGEPAKQAADREMEFRKRQKESQDAAEKGEKEQRAAAERNTHCESARSSLQVLESGERVSMRDKKGERYIIDDAQREQEIARARKSVEANCK</sequence>
<gene>
    <name evidence="4" type="ordered locus">CAP2UW1_1935</name>
</gene>
<feature type="domain" description="DUF4124" evidence="3">
    <location>
        <begin position="11"/>
        <end position="64"/>
    </location>
</feature>
<feature type="signal peptide" evidence="2">
    <location>
        <begin position="1"/>
        <end position="21"/>
    </location>
</feature>
<dbReference type="HOGENOM" id="CLU_108835_1_0_4"/>
<dbReference type="STRING" id="522306.CAP2UW1_1935"/>
<feature type="chain" id="PRO_5002982788" description="DUF4124 domain-containing protein" evidence="2">
    <location>
        <begin position="22"/>
        <end position="149"/>
    </location>
</feature>
<dbReference type="OrthoDB" id="8794394at2"/>
<accession>C7RLY2</accession>
<evidence type="ECO:0000256" key="2">
    <source>
        <dbReference type="SAM" id="SignalP"/>
    </source>
</evidence>
<proteinExistence type="predicted"/>